<evidence type="ECO:0000259" key="1">
    <source>
        <dbReference type="PROSITE" id="PS51186"/>
    </source>
</evidence>
<sequence length="267" mass="30659">MAANQTLRLFRVYDDRSSITAVANTITTSFAQDPLITWLRPRAPPWSRDSIETCKWQYRRVQRAVADGIVLQSAPNHQLLRSFSPRSSESCRIEADLKGSVTEESRREDGDDDMDAGVVALLFPPQGHQKWTLARFVLHCKLLFLDTFCARRESGTNTQRVDIMMNSHDETIERVKKLSRLSDVWYLEVVAVHPSLQGRSLGKKAMTWVLDYINHEPILLECTSESNIPFYQKLGFEVVQEVELTESDEAVKLWFMLRQDSRSGHSK</sequence>
<dbReference type="Proteomes" id="UP000184499">
    <property type="component" value="Unassembled WGS sequence"/>
</dbReference>
<feature type="domain" description="N-acetyltransferase" evidence="1">
    <location>
        <begin position="178"/>
        <end position="258"/>
    </location>
</feature>
<dbReference type="EMBL" id="KV878692">
    <property type="protein sequence ID" value="OJJ68034.1"/>
    <property type="molecule type" value="Genomic_DNA"/>
</dbReference>
<dbReference type="InterPro" id="IPR052523">
    <property type="entry name" value="Trichothecene_AcTrans"/>
</dbReference>
<proteinExistence type="predicted"/>
<dbReference type="CDD" id="cd04301">
    <property type="entry name" value="NAT_SF"/>
    <property type="match status" value="1"/>
</dbReference>
<name>A0A1L9U8N6_ASPBC</name>
<dbReference type="GeneID" id="93580419"/>
<dbReference type="OMA" id="WQYRRVQ"/>
<dbReference type="InterPro" id="IPR000182">
    <property type="entry name" value="GNAT_dom"/>
</dbReference>
<accession>A0A1L9U8N6</accession>
<gene>
    <name evidence="2" type="ORF">ASPBRDRAFT_58608</name>
</gene>
<dbReference type="Pfam" id="PF00583">
    <property type="entry name" value="Acetyltransf_1"/>
    <property type="match status" value="1"/>
</dbReference>
<keyword evidence="3" id="KW-1185">Reference proteome</keyword>
<reference evidence="3" key="1">
    <citation type="journal article" date="2017" name="Genome Biol.">
        <title>Comparative genomics reveals high biological diversity and specific adaptations in the industrially and medically important fungal genus Aspergillus.</title>
        <authorList>
            <person name="de Vries R.P."/>
            <person name="Riley R."/>
            <person name="Wiebenga A."/>
            <person name="Aguilar-Osorio G."/>
            <person name="Amillis S."/>
            <person name="Uchima C.A."/>
            <person name="Anderluh G."/>
            <person name="Asadollahi M."/>
            <person name="Askin M."/>
            <person name="Barry K."/>
            <person name="Battaglia E."/>
            <person name="Bayram O."/>
            <person name="Benocci T."/>
            <person name="Braus-Stromeyer S.A."/>
            <person name="Caldana C."/>
            <person name="Canovas D."/>
            <person name="Cerqueira G.C."/>
            <person name="Chen F."/>
            <person name="Chen W."/>
            <person name="Choi C."/>
            <person name="Clum A."/>
            <person name="Dos Santos R.A."/>
            <person name="Damasio A.R."/>
            <person name="Diallinas G."/>
            <person name="Emri T."/>
            <person name="Fekete E."/>
            <person name="Flipphi M."/>
            <person name="Freyberg S."/>
            <person name="Gallo A."/>
            <person name="Gournas C."/>
            <person name="Habgood R."/>
            <person name="Hainaut M."/>
            <person name="Harispe M.L."/>
            <person name="Henrissat B."/>
            <person name="Hilden K.S."/>
            <person name="Hope R."/>
            <person name="Hossain A."/>
            <person name="Karabika E."/>
            <person name="Karaffa L."/>
            <person name="Karanyi Z."/>
            <person name="Krasevec N."/>
            <person name="Kuo A."/>
            <person name="Kusch H."/>
            <person name="LaButti K."/>
            <person name="Lagendijk E.L."/>
            <person name="Lapidus A."/>
            <person name="Levasseur A."/>
            <person name="Lindquist E."/>
            <person name="Lipzen A."/>
            <person name="Logrieco A.F."/>
            <person name="MacCabe A."/>
            <person name="Maekelae M.R."/>
            <person name="Malavazi I."/>
            <person name="Melin P."/>
            <person name="Meyer V."/>
            <person name="Mielnichuk N."/>
            <person name="Miskei M."/>
            <person name="Molnar A.P."/>
            <person name="Mule G."/>
            <person name="Ngan C.Y."/>
            <person name="Orejas M."/>
            <person name="Orosz E."/>
            <person name="Ouedraogo J.P."/>
            <person name="Overkamp K.M."/>
            <person name="Park H.-S."/>
            <person name="Perrone G."/>
            <person name="Piumi F."/>
            <person name="Punt P.J."/>
            <person name="Ram A.F."/>
            <person name="Ramon A."/>
            <person name="Rauscher S."/>
            <person name="Record E."/>
            <person name="Riano-Pachon D.M."/>
            <person name="Robert V."/>
            <person name="Roehrig J."/>
            <person name="Ruller R."/>
            <person name="Salamov A."/>
            <person name="Salih N.S."/>
            <person name="Samson R.A."/>
            <person name="Sandor E."/>
            <person name="Sanguinetti M."/>
            <person name="Schuetze T."/>
            <person name="Sepcic K."/>
            <person name="Shelest E."/>
            <person name="Sherlock G."/>
            <person name="Sophianopoulou V."/>
            <person name="Squina F.M."/>
            <person name="Sun H."/>
            <person name="Susca A."/>
            <person name="Todd R.B."/>
            <person name="Tsang A."/>
            <person name="Unkles S.E."/>
            <person name="van de Wiele N."/>
            <person name="van Rossen-Uffink D."/>
            <person name="Oliveira J.V."/>
            <person name="Vesth T.C."/>
            <person name="Visser J."/>
            <person name="Yu J.-H."/>
            <person name="Zhou M."/>
            <person name="Andersen M.R."/>
            <person name="Archer D.B."/>
            <person name="Baker S.E."/>
            <person name="Benoit I."/>
            <person name="Brakhage A.A."/>
            <person name="Braus G.H."/>
            <person name="Fischer R."/>
            <person name="Frisvad J.C."/>
            <person name="Goldman G.H."/>
            <person name="Houbraken J."/>
            <person name="Oakley B."/>
            <person name="Pocsi I."/>
            <person name="Scazzocchio C."/>
            <person name="Seiboth B."/>
            <person name="vanKuyk P.A."/>
            <person name="Wortman J."/>
            <person name="Dyer P.S."/>
            <person name="Grigoriev I.V."/>
        </authorList>
    </citation>
    <scope>NUCLEOTIDE SEQUENCE [LARGE SCALE GENOMIC DNA]</scope>
    <source>
        <strain evidence="3">CBS 101740 / IMI 381727 / IBT 21946</strain>
    </source>
</reference>
<evidence type="ECO:0000313" key="3">
    <source>
        <dbReference type="Proteomes" id="UP000184499"/>
    </source>
</evidence>
<dbReference type="AlphaFoldDB" id="A0A1L9U8N6"/>
<dbReference type="RefSeq" id="XP_067475283.1">
    <property type="nucleotide sequence ID" value="XM_067627931.1"/>
</dbReference>
<protein>
    <recommendedName>
        <fullName evidence="1">N-acetyltransferase domain-containing protein</fullName>
    </recommendedName>
</protein>
<dbReference type="OrthoDB" id="512662at2759"/>
<dbReference type="VEuPathDB" id="FungiDB:ASPBRDRAFT_58608"/>
<dbReference type="PANTHER" id="PTHR42791">
    <property type="entry name" value="GNAT FAMILY ACETYLTRANSFERASE"/>
    <property type="match status" value="1"/>
</dbReference>
<dbReference type="InterPro" id="IPR016181">
    <property type="entry name" value="Acyl_CoA_acyltransferase"/>
</dbReference>
<dbReference type="PROSITE" id="PS51186">
    <property type="entry name" value="GNAT"/>
    <property type="match status" value="1"/>
</dbReference>
<evidence type="ECO:0000313" key="2">
    <source>
        <dbReference type="EMBL" id="OJJ68034.1"/>
    </source>
</evidence>
<dbReference type="SUPFAM" id="SSF55729">
    <property type="entry name" value="Acyl-CoA N-acyltransferases (Nat)"/>
    <property type="match status" value="1"/>
</dbReference>
<organism evidence="2 3">
    <name type="scientific">Aspergillus brasiliensis (strain CBS 101740 / IMI 381727 / IBT 21946)</name>
    <dbReference type="NCBI Taxonomy" id="767769"/>
    <lineage>
        <taxon>Eukaryota</taxon>
        <taxon>Fungi</taxon>
        <taxon>Dikarya</taxon>
        <taxon>Ascomycota</taxon>
        <taxon>Pezizomycotina</taxon>
        <taxon>Eurotiomycetes</taxon>
        <taxon>Eurotiomycetidae</taxon>
        <taxon>Eurotiales</taxon>
        <taxon>Aspergillaceae</taxon>
        <taxon>Aspergillus</taxon>
        <taxon>Aspergillus subgen. Circumdati</taxon>
    </lineage>
</organism>
<dbReference type="GO" id="GO:0016747">
    <property type="term" value="F:acyltransferase activity, transferring groups other than amino-acyl groups"/>
    <property type="evidence" value="ECO:0007669"/>
    <property type="project" value="InterPro"/>
</dbReference>
<dbReference type="PANTHER" id="PTHR42791:SF1">
    <property type="entry name" value="N-ACETYLTRANSFERASE DOMAIN-CONTAINING PROTEIN"/>
    <property type="match status" value="1"/>
</dbReference>
<dbReference type="Gene3D" id="3.40.630.30">
    <property type="match status" value="1"/>
</dbReference>